<keyword evidence="1" id="KW-0378">Hydrolase</keyword>
<proteinExistence type="predicted"/>
<feature type="domain" description="Alpha/beta hydrolase fold-3" evidence="3">
    <location>
        <begin position="403"/>
        <end position="612"/>
    </location>
</feature>
<accession>A0A8H3YEI6</accession>
<sequence>MVGFSAPLDPSSPPPSVLVQLPPISESTGTSPTQQLRSPVISDEQLQTRLLLSHYDSSLGAQGKLPPLSRIDPQKVQKKPPAPLRFGLRSISSSRADSRNSSPARWGRDASAARQGRPRSSQRTEDGTPFESKTVLQDGSQIIPETSGNQSGAVYQPDESNEGLTTDDRKAIDAQRRDEQLPPFTSIASVFHPTRRSSDTEGEEDDADSTGEVVGETARGLVRWVYDNWYALGWMLGKKGFDIGWSVLKYGIAGGPKPSWGLEMTVVAAVMRNLSAHSSLADITLVRNLISIHHLLPLPPDAIVTPITFKIRKRGKQEALPGFLSELDARNSGNRELSGEWVVNKTVWARLKAEKKERDRERFRERERRSSGQNCISLPTDSQAQISPQARSTNKLKGEKIIYYIHGGAYYVGQAATHRLITIALSKACNARVFALNYRLAPEVRFPEPLLDVVYGYFRLIEGLNIDPSNIFVMGDSAGGGLSLALAMYLRDAGLGHLMPRALVLMSPWVDLTMSCGSWDENAPYDVVPQPGQDDHLNPVACYLGPEGIKQYLTHPYASPLFGDFNDLPPMLIQAGDSEVLRDEITLLAHKASMAGVLVKHEMYVDQVHVFQSFPFLEAAHTAFRSIAKFTTTVRDAAQRQPVHTPERPISPIPSRLAESSVSRSSTPTDVDTVATEMAHGLTRLVKGDGTEIDIAALDDTSEENGTVPLPKKAITPLPDLPAPKPILRRAFSSFSRGSTPPWTATPISRFEDGSHITGHSPVDSKTLDNKGATTLPLNRRRRRPTLSAQLTLSPAKPTTRLRASSHADMIQLMSTYSAGAANQTTVYSPAHETNPFDHTLTAPLHDNVSDLDLKPRK</sequence>
<feature type="compositionally biased region" description="Polar residues" evidence="2">
    <location>
        <begin position="371"/>
        <end position="390"/>
    </location>
</feature>
<feature type="compositionally biased region" description="Low complexity" evidence="2">
    <location>
        <begin position="89"/>
        <end position="105"/>
    </location>
</feature>
<dbReference type="Pfam" id="PF07859">
    <property type="entry name" value="Abhydrolase_3"/>
    <property type="match status" value="1"/>
</dbReference>
<evidence type="ECO:0000259" key="3">
    <source>
        <dbReference type="Pfam" id="PF07859"/>
    </source>
</evidence>
<feature type="compositionally biased region" description="Basic and acidic residues" evidence="2">
    <location>
        <begin position="848"/>
        <end position="858"/>
    </location>
</feature>
<dbReference type="SUPFAM" id="SSF53474">
    <property type="entry name" value="alpha/beta-Hydrolases"/>
    <property type="match status" value="1"/>
</dbReference>
<name>A0A8H3YEI6_9TREE</name>
<feature type="compositionally biased region" description="Polar residues" evidence="2">
    <location>
        <begin position="25"/>
        <end position="37"/>
    </location>
</feature>
<dbReference type="InterPro" id="IPR050300">
    <property type="entry name" value="GDXG_lipolytic_enzyme"/>
</dbReference>
<evidence type="ECO:0000256" key="1">
    <source>
        <dbReference type="ARBA" id="ARBA00022801"/>
    </source>
</evidence>
<protein>
    <recommendedName>
        <fullName evidence="3">Alpha/beta hydrolase fold-3 domain-containing protein</fullName>
    </recommendedName>
</protein>
<feature type="compositionally biased region" description="Acidic residues" evidence="2">
    <location>
        <begin position="200"/>
        <end position="209"/>
    </location>
</feature>
<feature type="region of interest" description="Disordered" evidence="2">
    <location>
        <begin position="736"/>
        <end position="773"/>
    </location>
</feature>
<dbReference type="Proteomes" id="UP000620104">
    <property type="component" value="Unassembled WGS sequence"/>
</dbReference>
<dbReference type="OrthoDB" id="408631at2759"/>
<dbReference type="InterPro" id="IPR013094">
    <property type="entry name" value="AB_hydrolase_3"/>
</dbReference>
<organism evidence="4 5">
    <name type="scientific">Naganishia liquefaciens</name>
    <dbReference type="NCBI Taxonomy" id="104408"/>
    <lineage>
        <taxon>Eukaryota</taxon>
        <taxon>Fungi</taxon>
        <taxon>Dikarya</taxon>
        <taxon>Basidiomycota</taxon>
        <taxon>Agaricomycotina</taxon>
        <taxon>Tremellomycetes</taxon>
        <taxon>Filobasidiales</taxon>
        <taxon>Filobasidiaceae</taxon>
        <taxon>Naganishia</taxon>
    </lineage>
</organism>
<dbReference type="PANTHER" id="PTHR48081">
    <property type="entry name" value="AB HYDROLASE SUPERFAMILY PROTEIN C4A8.06C"/>
    <property type="match status" value="1"/>
</dbReference>
<dbReference type="Gene3D" id="3.40.50.1820">
    <property type="entry name" value="alpha/beta hydrolase"/>
    <property type="match status" value="1"/>
</dbReference>
<evidence type="ECO:0000256" key="2">
    <source>
        <dbReference type="SAM" id="MobiDB-lite"/>
    </source>
</evidence>
<gene>
    <name evidence="4" type="ORF">NliqN6_1689</name>
</gene>
<dbReference type="InterPro" id="IPR029058">
    <property type="entry name" value="AB_hydrolase_fold"/>
</dbReference>
<evidence type="ECO:0000313" key="4">
    <source>
        <dbReference type="EMBL" id="GHJ85287.1"/>
    </source>
</evidence>
<feature type="region of interest" description="Disordered" evidence="2">
    <location>
        <begin position="1"/>
        <end position="42"/>
    </location>
</feature>
<feature type="region of interest" description="Disordered" evidence="2">
    <location>
        <begin position="829"/>
        <end position="858"/>
    </location>
</feature>
<feature type="region of interest" description="Disordered" evidence="2">
    <location>
        <begin position="638"/>
        <end position="670"/>
    </location>
</feature>
<evidence type="ECO:0000313" key="5">
    <source>
        <dbReference type="Proteomes" id="UP000620104"/>
    </source>
</evidence>
<feature type="region of interest" description="Disordered" evidence="2">
    <location>
        <begin position="58"/>
        <end position="213"/>
    </location>
</feature>
<feature type="region of interest" description="Disordered" evidence="2">
    <location>
        <begin position="702"/>
        <end position="721"/>
    </location>
</feature>
<reference evidence="4" key="1">
    <citation type="submission" date="2020-07" db="EMBL/GenBank/DDBJ databases">
        <title>Draft Genome Sequence of a Deep-Sea Yeast, Naganishia (Cryptococcus) liquefaciens strain N6.</title>
        <authorList>
            <person name="Han Y.W."/>
            <person name="Kajitani R."/>
            <person name="Morimoto H."/>
            <person name="Parhat M."/>
            <person name="Tsubouchi H."/>
            <person name="Bakenova O."/>
            <person name="Ogata M."/>
            <person name="Argunhan B."/>
            <person name="Aoki R."/>
            <person name="Kajiwara S."/>
            <person name="Itoh T."/>
            <person name="Iwasaki H."/>
        </authorList>
    </citation>
    <scope>NUCLEOTIDE SEQUENCE</scope>
    <source>
        <strain evidence="4">N6</strain>
    </source>
</reference>
<dbReference type="PANTHER" id="PTHR48081:SF26">
    <property type="entry name" value="ALPHA_BETA HYDROLASE FOLD-3 DOMAIN-CONTAINING PROTEIN"/>
    <property type="match status" value="1"/>
</dbReference>
<dbReference type="EMBL" id="BLZA01000011">
    <property type="protein sequence ID" value="GHJ85287.1"/>
    <property type="molecule type" value="Genomic_DNA"/>
</dbReference>
<feature type="region of interest" description="Disordered" evidence="2">
    <location>
        <begin position="358"/>
        <end position="390"/>
    </location>
</feature>
<feature type="compositionally biased region" description="Basic and acidic residues" evidence="2">
    <location>
        <begin position="166"/>
        <end position="180"/>
    </location>
</feature>
<feature type="compositionally biased region" description="Basic and acidic residues" evidence="2">
    <location>
        <begin position="358"/>
        <end position="370"/>
    </location>
</feature>
<dbReference type="GO" id="GO:0016787">
    <property type="term" value="F:hydrolase activity"/>
    <property type="evidence" value="ECO:0007669"/>
    <property type="project" value="UniProtKB-KW"/>
</dbReference>
<dbReference type="AlphaFoldDB" id="A0A8H3YEI6"/>
<feature type="compositionally biased region" description="Polar residues" evidence="2">
    <location>
        <begin position="134"/>
        <end position="153"/>
    </location>
</feature>
<comment type="caution">
    <text evidence="4">The sequence shown here is derived from an EMBL/GenBank/DDBJ whole genome shotgun (WGS) entry which is preliminary data.</text>
</comment>
<feature type="compositionally biased region" description="Polar residues" evidence="2">
    <location>
        <begin position="736"/>
        <end position="747"/>
    </location>
</feature>
<keyword evidence="5" id="KW-1185">Reference proteome</keyword>
<feature type="compositionally biased region" description="Low complexity" evidence="2">
    <location>
        <begin position="655"/>
        <end position="666"/>
    </location>
</feature>